<dbReference type="SUPFAM" id="SSF102400">
    <property type="entry name" value="DNA polymerase III chi subunit"/>
    <property type="match status" value="1"/>
</dbReference>
<proteinExistence type="predicted"/>
<organism evidence="1 2">
    <name type="scientific">Brucella ceti str. Cudo</name>
    <dbReference type="NCBI Taxonomy" id="595497"/>
    <lineage>
        <taxon>Bacteria</taxon>
        <taxon>Pseudomonadati</taxon>
        <taxon>Pseudomonadota</taxon>
        <taxon>Alphaproteobacteria</taxon>
        <taxon>Hyphomicrobiales</taxon>
        <taxon>Brucellaceae</taxon>
        <taxon>Brucella/Ochrobactrum group</taxon>
        <taxon>Brucella</taxon>
    </lineage>
</organism>
<dbReference type="GO" id="GO:0006260">
    <property type="term" value="P:DNA replication"/>
    <property type="evidence" value="ECO:0007669"/>
    <property type="project" value="InterPro"/>
</dbReference>
<dbReference type="PANTHER" id="PTHR38767:SF1">
    <property type="entry name" value="DNA POLYMERASE III SUBUNIT CHI"/>
    <property type="match status" value="1"/>
</dbReference>
<gene>
    <name evidence="1" type="ORF">BCETI_2000158</name>
</gene>
<accession>C0G571</accession>
<evidence type="ECO:0000313" key="2">
    <source>
        <dbReference type="Proteomes" id="UP000003678"/>
    </source>
</evidence>
<dbReference type="NCBIfam" id="NF004347">
    <property type="entry name" value="PRK05728.1-4"/>
    <property type="match status" value="1"/>
</dbReference>
<comment type="caution">
    <text evidence="1">The sequence shown here is derived from an EMBL/GenBank/DDBJ whole genome shotgun (WGS) entry which is preliminary data.</text>
</comment>
<dbReference type="GO" id="GO:0003887">
    <property type="term" value="F:DNA-directed DNA polymerase activity"/>
    <property type="evidence" value="ECO:0007669"/>
    <property type="project" value="InterPro"/>
</dbReference>
<dbReference type="InterPro" id="IPR007459">
    <property type="entry name" value="DNA_pol3_chi"/>
</dbReference>
<protein>
    <submittedName>
        <fullName evidence="1">DNA polymerase III subunit chi</fullName>
    </submittedName>
</protein>
<reference evidence="1 2" key="1">
    <citation type="submission" date="2009-03" db="EMBL/GenBank/DDBJ databases">
        <authorList>
            <person name="Setubal J.C."/>
            <person name="Boyle S."/>
            <person name="Crasta O.R."/>
            <person name="Gillespie J.J."/>
            <person name="Kenyon R.W."/>
            <person name="Lu J."/>
            <person name="Mane S."/>
            <person name="Nagrani S."/>
            <person name="Shallom J.M."/>
            <person name="Shallom S."/>
            <person name="Shukla M."/>
            <person name="Snyder E.E."/>
            <person name="Sobral B.W."/>
            <person name="Wattam A.R."/>
            <person name="Will R."/>
            <person name="Williams K."/>
            <person name="Yoo H."/>
            <person name="Bruce D.H."/>
            <person name="Detter C."/>
            <person name="Munk C."/>
            <person name="Brettin T.S."/>
            <person name="Ficht T."/>
        </authorList>
    </citation>
    <scope>NUCLEOTIDE SEQUENCE [LARGE SCALE GENOMIC DNA]</scope>
    <source>
        <strain evidence="1 2">Cudo</strain>
    </source>
</reference>
<dbReference type="GO" id="GO:0003677">
    <property type="term" value="F:DNA binding"/>
    <property type="evidence" value="ECO:0007669"/>
    <property type="project" value="InterPro"/>
</dbReference>
<dbReference type="Pfam" id="PF04364">
    <property type="entry name" value="DNA_pol3_chi"/>
    <property type="match status" value="1"/>
</dbReference>
<dbReference type="GO" id="GO:0032298">
    <property type="term" value="P:positive regulation of DNA-templated DNA replication initiation"/>
    <property type="evidence" value="ECO:0007669"/>
    <property type="project" value="TreeGrafter"/>
</dbReference>
<dbReference type="Gene3D" id="3.40.50.10110">
    <property type="entry name" value="DNA polymerase III subunit chi"/>
    <property type="match status" value="1"/>
</dbReference>
<evidence type="ECO:0000313" key="1">
    <source>
        <dbReference type="EMBL" id="EEH15066.1"/>
    </source>
</evidence>
<dbReference type="InterPro" id="IPR036768">
    <property type="entry name" value="PolIII_chi_sf"/>
</dbReference>
<name>C0G571_9HYPH</name>
<sequence>MGKLIAFPHLPSSRQGMAEILFYHLTESTLDEALPGLVERSLGRGWRVTVQTVSEERRDALNSLLWTFSDTSFVAHGTDKEPNPEHQPVLLTTTETNPNGATVRFLVEGAKLEQAGDYERLVVMFDGHDQDQLDIARTQWKAFKAENHDLTYWQQTPDRRWERKA</sequence>
<dbReference type="AlphaFoldDB" id="C0G571"/>
<dbReference type="EMBL" id="ACJD01000002">
    <property type="protein sequence ID" value="EEH15066.1"/>
    <property type="molecule type" value="Genomic_DNA"/>
</dbReference>
<dbReference type="PANTHER" id="PTHR38767">
    <property type="entry name" value="DNA POLYMERASE III SUBUNIT CHI"/>
    <property type="match status" value="1"/>
</dbReference>
<dbReference type="Proteomes" id="UP000003678">
    <property type="component" value="Unassembled WGS sequence"/>
</dbReference>